<comment type="caution">
    <text evidence="2">The sequence shown here is derived from an EMBL/GenBank/DDBJ whole genome shotgun (WGS) entry which is preliminary data.</text>
</comment>
<accession>A0AAD8PLS4</accession>
<evidence type="ECO:0000313" key="3">
    <source>
        <dbReference type="Proteomes" id="UP001230504"/>
    </source>
</evidence>
<sequence>MRRFQVDFHPLRPDGRWYFVGPGGEDPHDSEQGGTDKDMDLDAKYSDNLDNKYDHYLNMFSTGPCRDCIESLLAAFAKSLTYDNMLSLEDDEIFAHLWWVSSKNRESEGYDLPMRLGQRWSVKFIAGRGGEEEKDDNAAAAAAPTTPVVQ</sequence>
<proteinExistence type="predicted"/>
<dbReference type="RefSeq" id="XP_060408245.1">
    <property type="nucleotide sequence ID" value="XM_060564275.1"/>
</dbReference>
<protein>
    <submittedName>
        <fullName evidence="2">Uncharacterized protein</fullName>
    </submittedName>
</protein>
<dbReference type="EMBL" id="JAHLJV010000114">
    <property type="protein sequence ID" value="KAK1570065.1"/>
    <property type="molecule type" value="Genomic_DNA"/>
</dbReference>
<name>A0AAD8PLS4_9PEZI</name>
<evidence type="ECO:0000256" key="1">
    <source>
        <dbReference type="SAM" id="MobiDB-lite"/>
    </source>
</evidence>
<gene>
    <name evidence="2" type="ORF">LY79DRAFT_674263</name>
</gene>
<feature type="region of interest" description="Disordered" evidence="1">
    <location>
        <begin position="130"/>
        <end position="150"/>
    </location>
</feature>
<dbReference type="AlphaFoldDB" id="A0AAD8PLS4"/>
<reference evidence="2" key="1">
    <citation type="submission" date="2021-06" db="EMBL/GenBank/DDBJ databases">
        <title>Comparative genomics, transcriptomics and evolutionary studies reveal genomic signatures of adaptation to plant cell wall in hemibiotrophic fungi.</title>
        <authorList>
            <consortium name="DOE Joint Genome Institute"/>
            <person name="Baroncelli R."/>
            <person name="Diaz J.F."/>
            <person name="Benocci T."/>
            <person name="Peng M."/>
            <person name="Battaglia E."/>
            <person name="Haridas S."/>
            <person name="Andreopoulos W."/>
            <person name="Labutti K."/>
            <person name="Pangilinan J."/>
            <person name="Floch G.L."/>
            <person name="Makela M.R."/>
            <person name="Henrissat B."/>
            <person name="Grigoriev I.V."/>
            <person name="Crouch J.A."/>
            <person name="De Vries R.P."/>
            <person name="Sukno S.A."/>
            <person name="Thon M.R."/>
        </authorList>
    </citation>
    <scope>NUCLEOTIDE SEQUENCE</scope>
    <source>
        <strain evidence="2">CBS 125086</strain>
    </source>
</reference>
<dbReference type="Proteomes" id="UP001230504">
    <property type="component" value="Unassembled WGS sequence"/>
</dbReference>
<organism evidence="2 3">
    <name type="scientific">Colletotrichum navitas</name>
    <dbReference type="NCBI Taxonomy" id="681940"/>
    <lineage>
        <taxon>Eukaryota</taxon>
        <taxon>Fungi</taxon>
        <taxon>Dikarya</taxon>
        <taxon>Ascomycota</taxon>
        <taxon>Pezizomycotina</taxon>
        <taxon>Sordariomycetes</taxon>
        <taxon>Hypocreomycetidae</taxon>
        <taxon>Glomerellales</taxon>
        <taxon>Glomerellaceae</taxon>
        <taxon>Colletotrichum</taxon>
        <taxon>Colletotrichum graminicola species complex</taxon>
    </lineage>
</organism>
<evidence type="ECO:0000313" key="2">
    <source>
        <dbReference type="EMBL" id="KAK1570065.1"/>
    </source>
</evidence>
<keyword evidence="3" id="KW-1185">Reference proteome</keyword>
<dbReference type="GeneID" id="85448515"/>